<dbReference type="SMART" id="SM00559">
    <property type="entry name" value="Ku78"/>
    <property type="match status" value="1"/>
</dbReference>
<feature type="compositionally biased region" description="Basic residues" evidence="3">
    <location>
        <begin position="260"/>
        <end position="272"/>
    </location>
</feature>
<name>A0A4R2B3K5_9HYPH</name>
<accession>A0A4R2B3K5</accession>
<feature type="compositionally biased region" description="Basic and acidic residues" evidence="3">
    <location>
        <begin position="277"/>
        <end position="288"/>
    </location>
</feature>
<comment type="subunit">
    <text evidence="2">Homodimer. Interacts with LigD.</text>
</comment>
<protein>
    <recommendedName>
        <fullName evidence="2">Non-homologous end joining protein Ku</fullName>
    </recommendedName>
</protein>
<keyword evidence="2" id="KW-0233">DNA recombination</keyword>
<comment type="function">
    <text evidence="2">With LigD forms a non-homologous end joining (NHEJ) DNA repair enzyme, which repairs dsDNA breaks with reduced fidelity. Binds linear dsDNA with 5'- and 3'- overhangs but not closed circular dsDNA nor ssDNA. Recruits and stimulates the ligase activity of LigD.</text>
</comment>
<comment type="similarity">
    <text evidence="2">Belongs to the prokaryotic Ku family.</text>
</comment>
<proteinExistence type="inferred from homology"/>
<dbReference type="InterPro" id="IPR016194">
    <property type="entry name" value="SPOC-like_C_dom_sf"/>
</dbReference>
<evidence type="ECO:0000256" key="3">
    <source>
        <dbReference type="SAM" id="MobiDB-lite"/>
    </source>
</evidence>
<dbReference type="Pfam" id="PF02735">
    <property type="entry name" value="Ku"/>
    <property type="match status" value="1"/>
</dbReference>
<feature type="domain" description="Ku" evidence="4">
    <location>
        <begin position="55"/>
        <end position="185"/>
    </location>
</feature>
<keyword evidence="2" id="KW-0234">DNA repair</keyword>
<evidence type="ECO:0000313" key="6">
    <source>
        <dbReference type="Proteomes" id="UP000295043"/>
    </source>
</evidence>
<dbReference type="PANTHER" id="PTHR41251">
    <property type="entry name" value="NON-HOMOLOGOUS END JOINING PROTEIN KU"/>
    <property type="match status" value="1"/>
</dbReference>
<organism evidence="5 6">
    <name type="scientific">Sinorhizobium americanum</name>
    <dbReference type="NCBI Taxonomy" id="194963"/>
    <lineage>
        <taxon>Bacteria</taxon>
        <taxon>Pseudomonadati</taxon>
        <taxon>Pseudomonadota</taxon>
        <taxon>Alphaproteobacteria</taxon>
        <taxon>Hyphomicrobiales</taxon>
        <taxon>Rhizobiaceae</taxon>
        <taxon>Sinorhizobium/Ensifer group</taxon>
        <taxon>Sinorhizobium</taxon>
    </lineage>
</organism>
<sequence>MAPRANWKGYLKVAEVSCPVALYTAASTSERIAFHTINRATGHRVHRQFVDSETGKPVEKDDQVKGYEVGSGDYVVLEPEEIAAAVPESDKTLSISAFIACGDIDNVYFDKPYYLAPTKSHAEDAFALIREGMRKKNVAAIARAVLFRRVRTLLIRAYEDGLIATTLNFDYEVRSAKEAFDEVPDLKIEGEMLELAEHIIKTKRGKFDPAKFDDRYEAALAELVKAKLEGKKIEPRKEPKREKVVDLMEALRQSAGVPAKKAKATTQTKKKATPGVKAKEASPRRKAS</sequence>
<dbReference type="Gene3D" id="2.40.290.10">
    <property type="match status" value="1"/>
</dbReference>
<feature type="region of interest" description="Disordered" evidence="3">
    <location>
        <begin position="254"/>
        <end position="288"/>
    </location>
</feature>
<comment type="caution">
    <text evidence="5">The sequence shown here is derived from an EMBL/GenBank/DDBJ whole genome shotgun (WGS) entry which is preliminary data.</text>
</comment>
<dbReference type="InterPro" id="IPR009187">
    <property type="entry name" value="Prok_Ku"/>
</dbReference>
<gene>
    <name evidence="2" type="primary">ku</name>
    <name evidence="5" type="ORF">EV184_12757</name>
</gene>
<dbReference type="PIRSF" id="PIRSF006493">
    <property type="entry name" value="Prok_Ku"/>
    <property type="match status" value="1"/>
</dbReference>
<evidence type="ECO:0000259" key="4">
    <source>
        <dbReference type="SMART" id="SM00559"/>
    </source>
</evidence>
<dbReference type="InterPro" id="IPR006164">
    <property type="entry name" value="DNA_bd_Ku70/Ku80"/>
</dbReference>
<dbReference type="CDD" id="cd00789">
    <property type="entry name" value="KU_like"/>
    <property type="match status" value="1"/>
</dbReference>
<dbReference type="GO" id="GO:0006303">
    <property type="term" value="P:double-strand break repair via nonhomologous end joining"/>
    <property type="evidence" value="ECO:0007669"/>
    <property type="project" value="UniProtKB-UniRule"/>
</dbReference>
<dbReference type="GO" id="GO:0003690">
    <property type="term" value="F:double-stranded DNA binding"/>
    <property type="evidence" value="ECO:0007669"/>
    <property type="project" value="UniProtKB-UniRule"/>
</dbReference>
<evidence type="ECO:0000256" key="1">
    <source>
        <dbReference type="ARBA" id="ARBA00023125"/>
    </source>
</evidence>
<dbReference type="EMBL" id="SLVU01000027">
    <property type="protein sequence ID" value="TCN20615.1"/>
    <property type="molecule type" value="Genomic_DNA"/>
</dbReference>
<reference evidence="5 6" key="1">
    <citation type="submission" date="2019-03" db="EMBL/GenBank/DDBJ databases">
        <title>Genomic Encyclopedia of Type Strains, Phase IV (KMG-V): Genome sequencing to study the core and pangenomes of soil and plant-associated prokaryotes.</title>
        <authorList>
            <person name="Whitman W."/>
        </authorList>
    </citation>
    <scope>NUCLEOTIDE SEQUENCE [LARGE SCALE GENOMIC DNA]</scope>
    <source>
        <strain evidence="5 6">23C40</strain>
    </source>
</reference>
<evidence type="ECO:0000256" key="2">
    <source>
        <dbReference type="HAMAP-Rule" id="MF_01875"/>
    </source>
</evidence>
<dbReference type="NCBIfam" id="TIGR02772">
    <property type="entry name" value="Ku_bact"/>
    <property type="match status" value="1"/>
</dbReference>
<evidence type="ECO:0000313" key="5">
    <source>
        <dbReference type="EMBL" id="TCN20615.1"/>
    </source>
</evidence>
<keyword evidence="1 2" id="KW-0238">DNA-binding</keyword>
<dbReference type="PANTHER" id="PTHR41251:SF1">
    <property type="entry name" value="NON-HOMOLOGOUS END JOINING PROTEIN KU"/>
    <property type="match status" value="1"/>
</dbReference>
<dbReference type="Proteomes" id="UP000295043">
    <property type="component" value="Unassembled WGS sequence"/>
</dbReference>
<dbReference type="RefSeq" id="WP_132080666.1">
    <property type="nucleotide sequence ID" value="NZ_SLVU01000027.1"/>
</dbReference>
<dbReference type="HAMAP" id="MF_01875">
    <property type="entry name" value="Prokaryotic_Ku"/>
    <property type="match status" value="1"/>
</dbReference>
<dbReference type="AlphaFoldDB" id="A0A4R2B3K5"/>
<dbReference type="GO" id="GO:0006310">
    <property type="term" value="P:DNA recombination"/>
    <property type="evidence" value="ECO:0007669"/>
    <property type="project" value="UniProtKB-KW"/>
</dbReference>
<keyword evidence="2" id="KW-0227">DNA damage</keyword>
<dbReference type="SUPFAM" id="SSF100939">
    <property type="entry name" value="SPOC domain-like"/>
    <property type="match status" value="1"/>
</dbReference>